<feature type="non-terminal residue" evidence="2">
    <location>
        <position position="170"/>
    </location>
</feature>
<comment type="caution">
    <text evidence="2">The sequence shown here is derived from an EMBL/GenBank/DDBJ whole genome shotgun (WGS) entry which is preliminary data.</text>
</comment>
<dbReference type="Proteomes" id="UP000553632">
    <property type="component" value="Unassembled WGS sequence"/>
</dbReference>
<dbReference type="Pfam" id="PF01266">
    <property type="entry name" value="DAO"/>
    <property type="match status" value="1"/>
</dbReference>
<dbReference type="PANTHER" id="PTHR13847:SF193">
    <property type="entry name" value="PYRUVATE DEHYDROGENASE PHOSPHATASE REGULATORY SUBUNIT, MITOCHONDRIAL"/>
    <property type="match status" value="1"/>
</dbReference>
<proteinExistence type="predicted"/>
<dbReference type="SUPFAM" id="SSF51905">
    <property type="entry name" value="FAD/NAD(P)-binding domain"/>
    <property type="match status" value="1"/>
</dbReference>
<evidence type="ECO:0000259" key="1">
    <source>
        <dbReference type="Pfam" id="PF01266"/>
    </source>
</evidence>
<protein>
    <recommendedName>
        <fullName evidence="1">FAD dependent oxidoreductase domain-containing protein</fullName>
    </recommendedName>
</protein>
<reference evidence="2 3" key="1">
    <citation type="submission" date="2020-04" db="EMBL/GenBank/DDBJ databases">
        <title>Perkinsus olseni comparative genomics.</title>
        <authorList>
            <person name="Bogema D.R."/>
        </authorList>
    </citation>
    <scope>NUCLEOTIDE SEQUENCE [LARGE SCALE GENOMIC DNA]</scope>
    <source>
        <strain evidence="2 3">ATCC PRA-207</strain>
    </source>
</reference>
<organism evidence="2 3">
    <name type="scientific">Perkinsus olseni</name>
    <name type="common">Perkinsus atlanticus</name>
    <dbReference type="NCBI Taxonomy" id="32597"/>
    <lineage>
        <taxon>Eukaryota</taxon>
        <taxon>Sar</taxon>
        <taxon>Alveolata</taxon>
        <taxon>Perkinsozoa</taxon>
        <taxon>Perkinsea</taxon>
        <taxon>Perkinsida</taxon>
        <taxon>Perkinsidae</taxon>
        <taxon>Perkinsus</taxon>
    </lineage>
</organism>
<gene>
    <name evidence="2" type="ORF">FOZ63_014198</name>
</gene>
<dbReference type="PANTHER" id="PTHR13847">
    <property type="entry name" value="SARCOSINE DEHYDROGENASE-RELATED"/>
    <property type="match status" value="1"/>
</dbReference>
<dbReference type="Gene3D" id="3.30.9.10">
    <property type="entry name" value="D-Amino Acid Oxidase, subunit A, domain 2"/>
    <property type="match status" value="1"/>
</dbReference>
<name>A0A7J6QG36_PEROL</name>
<keyword evidence="3" id="KW-1185">Reference proteome</keyword>
<feature type="domain" description="FAD dependent oxidoreductase" evidence="1">
    <location>
        <begin position="40"/>
        <end position="164"/>
    </location>
</feature>
<dbReference type="InterPro" id="IPR006076">
    <property type="entry name" value="FAD-dep_OxRdtase"/>
</dbReference>
<evidence type="ECO:0000313" key="3">
    <source>
        <dbReference type="Proteomes" id="UP000553632"/>
    </source>
</evidence>
<dbReference type="Gene3D" id="3.50.50.60">
    <property type="entry name" value="FAD/NAD(P)-binding domain"/>
    <property type="match status" value="1"/>
</dbReference>
<evidence type="ECO:0000313" key="2">
    <source>
        <dbReference type="EMBL" id="KAF4707177.1"/>
    </source>
</evidence>
<dbReference type="GO" id="GO:0005739">
    <property type="term" value="C:mitochondrion"/>
    <property type="evidence" value="ECO:0007669"/>
    <property type="project" value="TreeGrafter"/>
</dbReference>
<dbReference type="InterPro" id="IPR036188">
    <property type="entry name" value="FAD/NAD-bd_sf"/>
</dbReference>
<feature type="non-terminal residue" evidence="2">
    <location>
        <position position="1"/>
    </location>
</feature>
<dbReference type="EMBL" id="JABANO010033256">
    <property type="protein sequence ID" value="KAF4707177.1"/>
    <property type="molecule type" value="Genomic_DNA"/>
</dbReference>
<accession>A0A7J6QG36</accession>
<dbReference type="AlphaFoldDB" id="A0A7J6QG36"/>
<sequence length="170" mass="18291">ATYTFSLLSSCFGLMFSRLCIRPSSRGYSTIASSVPKEVDTLVVGGGIIGVATAYQLSRLAGPSHRILLVEQNTLTSGTTWHAAGLQTALKGVKCIANMAREGHRLYQSFDEGVGWAKTGSLGIARTEDLWTQLLQMANISESLGIPYELCDASRISQIHPYLDTTGVYG</sequence>